<evidence type="ECO:0000313" key="2">
    <source>
        <dbReference type="EMBL" id="ABF74965.1"/>
    </source>
</evidence>
<name>A0A0H2XKU4_BURO1</name>
<dbReference type="EMBL" id="CP000378">
    <property type="protein sequence ID" value="ABF74965.1"/>
    <property type="molecule type" value="Genomic_DNA"/>
</dbReference>
<sequence>MLSFFFHIRFTGNPIRDVHISGPYCSARADEVTPHPRPGARAGCPTTQQQIARQPRALERKAFPFPATQRSESRRER</sequence>
<dbReference type="AlphaFoldDB" id="A0A0H2XKU4"/>
<organism evidence="2">
    <name type="scientific">Burkholderia orbicola (strain AU 1054)</name>
    <dbReference type="NCBI Taxonomy" id="331271"/>
    <lineage>
        <taxon>Bacteria</taxon>
        <taxon>Pseudomonadati</taxon>
        <taxon>Pseudomonadota</taxon>
        <taxon>Betaproteobacteria</taxon>
        <taxon>Burkholderiales</taxon>
        <taxon>Burkholderiaceae</taxon>
        <taxon>Burkholderia</taxon>
        <taxon>Burkholderia cepacia complex</taxon>
        <taxon>Burkholderia orbicola</taxon>
    </lineage>
</organism>
<evidence type="ECO:0000256" key="1">
    <source>
        <dbReference type="SAM" id="MobiDB-lite"/>
    </source>
</evidence>
<reference evidence="2" key="1">
    <citation type="submission" date="2006-05" db="EMBL/GenBank/DDBJ databases">
        <title>Complete sequence of chromosome 1 of Burkholderia cenocepacia AU 1054.</title>
        <authorList>
            <consortium name="US DOE Joint Genome Institute"/>
            <person name="Copeland A."/>
            <person name="Lucas S."/>
            <person name="Lapidus A."/>
            <person name="Barry K."/>
            <person name="Detter J.C."/>
            <person name="Glavina del Rio T."/>
            <person name="Hammon N."/>
            <person name="Israni S."/>
            <person name="Dalin E."/>
            <person name="Tice H."/>
            <person name="Pitluck S."/>
            <person name="Chain P."/>
            <person name="Malfatti S."/>
            <person name="Shin M."/>
            <person name="Vergez L."/>
            <person name="Schmutz J."/>
            <person name="Larimer F."/>
            <person name="Land M."/>
            <person name="Hauser L."/>
            <person name="Kyrpides N."/>
            <person name="Lykidis A."/>
            <person name="LiPuma J.J."/>
            <person name="Konstantinidis K."/>
            <person name="Tiedje J.M."/>
            <person name="Richardson P."/>
        </authorList>
    </citation>
    <scope>NUCLEOTIDE SEQUENCE [LARGE SCALE GENOMIC DNA]</scope>
    <source>
        <strain evidence="2">AU 1054</strain>
    </source>
</reference>
<dbReference type="HOGENOM" id="CLU_176091_0_0_4"/>
<gene>
    <name evidence="2" type="ordered locus">Bcen_0049</name>
</gene>
<proteinExistence type="predicted"/>
<feature type="region of interest" description="Disordered" evidence="1">
    <location>
        <begin position="30"/>
        <end position="77"/>
    </location>
</feature>
<accession>A0A0H2XKU4</accession>
<protein>
    <submittedName>
        <fullName evidence="2">Uncharacterized protein</fullName>
    </submittedName>
</protein>